<dbReference type="AlphaFoldDB" id="A0A1Y1JN39"/>
<protein>
    <submittedName>
        <fullName evidence="2">CPW-WPC family protein</fullName>
    </submittedName>
</protein>
<keyword evidence="3" id="KW-1185">Reference proteome</keyword>
<gene>
    <name evidence="2" type="ORF">PGO_122490</name>
</gene>
<proteinExistence type="predicted"/>
<dbReference type="GeneID" id="39748989"/>
<dbReference type="OMA" id="YTLPCPK"/>
<accession>A0A1Y1JN39</accession>
<dbReference type="SMART" id="SM01099">
    <property type="entry name" value="CPW_WPC"/>
    <property type="match status" value="5"/>
</dbReference>
<evidence type="ECO:0000313" key="3">
    <source>
        <dbReference type="Proteomes" id="UP000195521"/>
    </source>
</evidence>
<dbReference type="RefSeq" id="XP_028544841.1">
    <property type="nucleotide sequence ID" value="XM_028689040.1"/>
</dbReference>
<sequence>MHNGYVLMLIAIVGGWSDRFFFFSCTVKNYNDKTDSALSSSGILKNIVKHAPRISAKEINESEIKIAKMAHEDENRRLEKMEKCVKDYTLPCPKFWEKKIMNKSENVCIASSGYNGFCDPLQSFDNFTQNEKMEFETSCNVEWGCKNVVKDSCESGKRNYNEPCPEGFILQNDNTCKADITVYKGMCSTDKINFSYLTSSEKKNWSVACEAYWPCYINCTSNNHFLSTCPSNWRQINTYECVPPESYKGPCKKAKNFKFFTKSMKIKFEEKCKVTFECHQFCEKNYEQEECPLNWIKEKGYCLAPKSFDMCDKKKLSYENLTKKEKENFESECSVHWPCQKTHFCEMNWNSECPLNWKKDIQKERNTQSSYVCIVDSSMYEGKCTHISLPNTADEETKRELASMCDTPWPCLHTHINGENKLSPSDYKLNEHVVYTNENGPLTYEGGVRPVRRTPVYHIVDEQRDFSFSDIMR</sequence>
<name>A0A1Y1JN39_PLAGO</name>
<organism evidence="2 3">
    <name type="scientific">Plasmodium gonderi</name>
    <dbReference type="NCBI Taxonomy" id="77519"/>
    <lineage>
        <taxon>Eukaryota</taxon>
        <taxon>Sar</taxon>
        <taxon>Alveolata</taxon>
        <taxon>Apicomplexa</taxon>
        <taxon>Aconoidasida</taxon>
        <taxon>Haemosporida</taxon>
        <taxon>Plasmodiidae</taxon>
        <taxon>Plasmodium</taxon>
        <taxon>Plasmodium (Plasmodium)</taxon>
    </lineage>
</organism>
<dbReference type="OrthoDB" id="373941at2759"/>
<evidence type="ECO:0000259" key="1">
    <source>
        <dbReference type="SMART" id="SM01099"/>
    </source>
</evidence>
<dbReference type="Pfam" id="PF09717">
    <property type="entry name" value="CPW_WPC"/>
    <property type="match status" value="5"/>
</dbReference>
<reference evidence="3" key="1">
    <citation type="submission" date="2017-04" db="EMBL/GenBank/DDBJ databases">
        <title>Plasmodium gonderi genome.</title>
        <authorList>
            <person name="Arisue N."/>
            <person name="Honma H."/>
            <person name="Kawai S."/>
            <person name="Tougan T."/>
            <person name="Tanabe K."/>
            <person name="Horii T."/>
        </authorList>
    </citation>
    <scope>NUCLEOTIDE SEQUENCE [LARGE SCALE GENOMIC DNA]</scope>
    <source>
        <strain evidence="3">ATCC 30045</strain>
    </source>
</reference>
<feature type="domain" description="CPW-WPC" evidence="1">
    <location>
        <begin position="345"/>
        <end position="413"/>
    </location>
</feature>
<feature type="domain" description="CPW-WPC" evidence="1">
    <location>
        <begin position="282"/>
        <end position="341"/>
    </location>
</feature>
<feature type="domain" description="CPW-WPC" evidence="1">
    <location>
        <begin position="84"/>
        <end position="147"/>
    </location>
</feature>
<feature type="domain" description="CPW-WPC" evidence="1">
    <location>
        <begin position="153"/>
        <end position="217"/>
    </location>
</feature>
<dbReference type="InterPro" id="IPR006387">
    <property type="entry name" value="CPW_WPC_dom"/>
</dbReference>
<dbReference type="Proteomes" id="UP000195521">
    <property type="component" value="Unassembled WGS sequence"/>
</dbReference>
<evidence type="ECO:0000313" key="2">
    <source>
        <dbReference type="EMBL" id="GAW82252.1"/>
    </source>
</evidence>
<comment type="caution">
    <text evidence="2">The sequence shown here is derived from an EMBL/GenBank/DDBJ whole genome shotgun (WGS) entry which is preliminary data.</text>
</comment>
<feature type="domain" description="CPW-WPC" evidence="1">
    <location>
        <begin position="219"/>
        <end position="280"/>
    </location>
</feature>
<dbReference type="EMBL" id="BDQF01000013">
    <property type="protein sequence ID" value="GAW82252.1"/>
    <property type="molecule type" value="Genomic_DNA"/>
</dbReference>
<dbReference type="NCBIfam" id="TIGR01492">
    <property type="entry name" value="CPW_WPC"/>
    <property type="match status" value="4"/>
</dbReference>